<evidence type="ECO:0000256" key="1">
    <source>
        <dbReference type="ARBA" id="ARBA00004324"/>
    </source>
</evidence>
<evidence type="ECO:0000256" key="6">
    <source>
        <dbReference type="ARBA" id="ARBA00022763"/>
    </source>
</evidence>
<dbReference type="Pfam" id="PF23096">
    <property type="entry name" value="HEAT_PSME4"/>
    <property type="match status" value="1"/>
</dbReference>
<dbReference type="InterPro" id="IPR021843">
    <property type="entry name" value="PSME4_C"/>
</dbReference>
<dbReference type="Gene3D" id="1.25.10.10">
    <property type="entry name" value="Leucine-rich Repeat Variant"/>
    <property type="match status" value="1"/>
</dbReference>
<evidence type="ECO:0000256" key="4">
    <source>
        <dbReference type="ARBA" id="ARBA00022490"/>
    </source>
</evidence>
<dbReference type="GO" id="GO:0016607">
    <property type="term" value="C:nuclear speck"/>
    <property type="evidence" value="ECO:0007669"/>
    <property type="project" value="UniProtKB-SubCell"/>
</dbReference>
<reference evidence="13 14" key="1">
    <citation type="journal article" date="2015" name="Biotechnol. Biofuels">
        <title>Enhanced degradation of softwood versus hardwood by the white-rot fungus Pycnoporus coccineus.</title>
        <authorList>
            <person name="Couturier M."/>
            <person name="Navarro D."/>
            <person name="Chevret D."/>
            <person name="Henrissat B."/>
            <person name="Piumi F."/>
            <person name="Ruiz-Duenas F.J."/>
            <person name="Martinez A.T."/>
            <person name="Grigoriev I.V."/>
            <person name="Riley R."/>
            <person name="Lipzen A."/>
            <person name="Berrin J.G."/>
            <person name="Master E.R."/>
            <person name="Rosso M.N."/>
        </authorList>
    </citation>
    <scope>NUCLEOTIDE SEQUENCE [LARGE SCALE GENOMIC DNA]</scope>
    <source>
        <strain evidence="13 14">BRFM310</strain>
    </source>
</reference>
<keyword evidence="8" id="KW-0539">Nucleus</keyword>
<keyword evidence="6" id="KW-0227">DNA damage</keyword>
<dbReference type="Pfam" id="PF16507">
    <property type="entry name" value="HEAT_PSME4_mid"/>
    <property type="match status" value="1"/>
</dbReference>
<keyword evidence="14" id="KW-1185">Reference proteome</keyword>
<dbReference type="InterPro" id="IPR016024">
    <property type="entry name" value="ARM-type_fold"/>
</dbReference>
<evidence type="ECO:0000259" key="12">
    <source>
        <dbReference type="Pfam" id="PF23096"/>
    </source>
</evidence>
<comment type="similarity">
    <text evidence="3">Belongs to the BLM10 family.</text>
</comment>
<keyword evidence="5" id="KW-0677">Repeat</keyword>
<evidence type="ECO:0000313" key="13">
    <source>
        <dbReference type="EMBL" id="OSD05945.1"/>
    </source>
</evidence>
<evidence type="ECO:0000313" key="14">
    <source>
        <dbReference type="Proteomes" id="UP000193067"/>
    </source>
</evidence>
<organism evidence="13 14">
    <name type="scientific">Trametes coccinea (strain BRFM310)</name>
    <name type="common">Pycnoporus coccineus</name>
    <dbReference type="NCBI Taxonomy" id="1353009"/>
    <lineage>
        <taxon>Eukaryota</taxon>
        <taxon>Fungi</taxon>
        <taxon>Dikarya</taxon>
        <taxon>Basidiomycota</taxon>
        <taxon>Agaricomycotina</taxon>
        <taxon>Agaricomycetes</taxon>
        <taxon>Polyporales</taxon>
        <taxon>Polyporaceae</taxon>
        <taxon>Trametes</taxon>
    </lineage>
</organism>
<dbReference type="Pfam" id="PF11919">
    <property type="entry name" value="PSME4_C"/>
    <property type="match status" value="1"/>
</dbReference>
<dbReference type="InterPro" id="IPR011989">
    <property type="entry name" value="ARM-like"/>
</dbReference>
<evidence type="ECO:0000256" key="2">
    <source>
        <dbReference type="ARBA" id="ARBA00004496"/>
    </source>
</evidence>
<dbReference type="GO" id="GO:0070628">
    <property type="term" value="F:proteasome binding"/>
    <property type="evidence" value="ECO:0007669"/>
    <property type="project" value="InterPro"/>
</dbReference>
<dbReference type="SUPFAM" id="SSF48371">
    <property type="entry name" value="ARM repeat"/>
    <property type="match status" value="2"/>
</dbReference>
<feature type="region of interest" description="Disordered" evidence="9">
    <location>
        <begin position="1"/>
        <end position="24"/>
    </location>
</feature>
<dbReference type="STRING" id="1353009.A0A1Y2IXQ3"/>
<dbReference type="EMBL" id="KZ084091">
    <property type="protein sequence ID" value="OSD05945.1"/>
    <property type="molecule type" value="Genomic_DNA"/>
</dbReference>
<evidence type="ECO:0000256" key="9">
    <source>
        <dbReference type="SAM" id="MobiDB-lite"/>
    </source>
</evidence>
<dbReference type="GO" id="GO:0006281">
    <property type="term" value="P:DNA repair"/>
    <property type="evidence" value="ECO:0007669"/>
    <property type="project" value="UniProtKB-KW"/>
</dbReference>
<dbReference type="InterPro" id="IPR032430">
    <property type="entry name" value="Blm10_mid"/>
</dbReference>
<proteinExistence type="inferred from homology"/>
<evidence type="ECO:0000256" key="3">
    <source>
        <dbReference type="ARBA" id="ARBA00005739"/>
    </source>
</evidence>
<dbReference type="InterPro" id="IPR035309">
    <property type="entry name" value="PSME4"/>
</dbReference>
<name>A0A1Y2IXQ3_TRAC3</name>
<evidence type="ECO:0000259" key="10">
    <source>
        <dbReference type="Pfam" id="PF11919"/>
    </source>
</evidence>
<evidence type="ECO:0000259" key="11">
    <source>
        <dbReference type="Pfam" id="PF16507"/>
    </source>
</evidence>
<accession>A0A1Y2IXQ3</accession>
<feature type="domain" description="Proteasome activator complex subunit 4 C-terminal" evidence="10">
    <location>
        <begin position="1835"/>
        <end position="1890"/>
    </location>
</feature>
<keyword evidence="4" id="KW-0963">Cytoplasm</keyword>
<evidence type="ECO:0000256" key="7">
    <source>
        <dbReference type="ARBA" id="ARBA00023204"/>
    </source>
</evidence>
<feature type="domain" description="Proteasome activator complex subunit 4-like HEAT repeat-like" evidence="12">
    <location>
        <begin position="1352"/>
        <end position="1548"/>
    </location>
</feature>
<evidence type="ECO:0000256" key="5">
    <source>
        <dbReference type="ARBA" id="ARBA00022737"/>
    </source>
</evidence>
<feature type="domain" description="Proteasome activator Blm10 middle HEAT repeats region" evidence="11">
    <location>
        <begin position="370"/>
        <end position="904"/>
    </location>
</feature>
<protein>
    <submittedName>
        <fullName evidence="13">ARM repeat-containing protein</fullName>
    </submittedName>
</protein>
<dbReference type="OrthoDB" id="17907at2759"/>
<dbReference type="Proteomes" id="UP000193067">
    <property type="component" value="Unassembled WGS sequence"/>
</dbReference>
<dbReference type="PANTHER" id="PTHR32170">
    <property type="entry name" value="PROTEASOME ACTIVATOR COMPLEX SUBUNIT 4"/>
    <property type="match status" value="1"/>
</dbReference>
<keyword evidence="7" id="KW-0234">DNA repair</keyword>
<dbReference type="PANTHER" id="PTHR32170:SF3">
    <property type="entry name" value="PROTEASOME ACTIVATOR COMPLEX SUBUNIT 4"/>
    <property type="match status" value="1"/>
</dbReference>
<dbReference type="GO" id="GO:0016504">
    <property type="term" value="F:peptidase activator activity"/>
    <property type="evidence" value="ECO:0007669"/>
    <property type="project" value="InterPro"/>
</dbReference>
<dbReference type="InterPro" id="IPR055455">
    <property type="entry name" value="HEAT_PSME4"/>
</dbReference>
<gene>
    <name evidence="13" type="ORF">PYCCODRAFT_1450073</name>
</gene>
<dbReference type="GO" id="GO:0010499">
    <property type="term" value="P:proteasomal ubiquitin-independent protein catabolic process"/>
    <property type="evidence" value="ECO:0007669"/>
    <property type="project" value="TreeGrafter"/>
</dbReference>
<comment type="subcellular location">
    <subcellularLocation>
        <location evidence="2">Cytoplasm</location>
    </subcellularLocation>
    <subcellularLocation>
        <location evidence="1">Nucleus speckle</location>
    </subcellularLocation>
</comment>
<sequence length="1947" mass="219920">MEDDDVSVPDSPSSESGTLSPGSIEKQRASLQSYLNALPYECESPEKMQTKLEHIVGHICICAETKNWLVLTTWDGMLQCWLLMRYPMSKAIRAKLTRLYYELCLVPGIEPRVMRSWADMLSRLICNKPDSRRKLEAGDLQLPWQPLWRVLQKELWPKKRMHDSSSRNVVNILLFVAEQCRRYFPASEIPEMLSTFLPRLTKDTVLTMVPVLTSFLPPSYCHLYMPMVFKLWEAFNSSVIDDRFIELCGELSEEHIAGPHSEFGADGTAEWKTVGIWTEAEWTFLMGKTLGSMNVPVGATRGASTTAGHADTMADKQSLRIKKLINRSSALAKMIVYSLSLDGAVRDSGSAGDVPSSEGFVAGSRALDSLDKLITSVESFFHPSNYGIWSLNLTHFVQRLMAEFSKRWKEEQQQYCKTPVTRRLTPEIRRNFITILRTPVLLSMFSKDPFTISYSQAAIRSMALLEPALVMPEILERAYSGLEVVNETHRTTSVMTMLSAVALPLVSEKVYLGGQKHVIPLLELCIPGIDLNDPVKTICATMFITSVVQHMKIADVSMHQVGVDLSSDVPAEDVMDVDPSHAHQLPPGVDAPGMPTLSREEERALTRESTAAWADWVTSLFRRVLALFENLPEEGGKKGTTGGKMEEAVLKAIKGALDTVCLHLSDPLFDLVLKLVFEYASTNAKSNAVRAFGQLVSCLARARPEKTIDRFLPFCIAQIQEELKHGASSIRTTSTHEAVPSDTTLHWNMSILRGCFGYGGATVLKYKDQLLGLMALLVEKTKSERGYTGTGRLINRVLHTAATIYTLNSRYVNPDEWDSPEFNRNLTTQWGKMYDADEVQVVWHVPNREEIEFVLEILDKIAAPALDKVEALLETVGKWDSVSRNDFCRYLHAARSVWGGLPTFLLQGAKDVVNPCMNEDIEVPELLVTPLDVKAGFVLTDPNDPQYQRAMAHRRRFGQIAHRAANVLRKESEGEDHIDAVIGVSRAIDVYLLEYAITRSNFESLTKAYRQARDSNRVWPKQKENSRVVFLKRAQVYNAGRLYMHALYRRRDALDDQLLEDLIEMSLSPYTRVRRHAQAVLHNACGYFVRSTRFTLPYLFRALETKNDPDCMKGALYVLWNKGTAAYALADINFHGQYLVALLNCQHEEKPSVQKLVANIAQDALVYLNEESCHTDAFTEPVPGVLQALAEIRQEFPAHIVDQTVLQQAISKAGLRVTLKNQRYTETVNAILDMAVRPVTHWRYVQFAIRFLYGLLRRDCAPPPALAAFFLKQSISPHTTIRVTAQKAVVKVCAHIKIRTFSKTSDQLWLDEWENPLKVDIPVTDPEAFLKQHGQPGYPAGQEGELRVDKIETGFLLWTPTVKGYRAVPPGSSAFSWEESSRPILHAMSEVMGQDNFFTVLALLWGQESMKNSTTPELRAENVTFMKSIAKMFEHERLQAVLDTIDPLLVDGDRYKQRSGAELLAGLSRGAKHWPKQHADYLWTWLASRFDRIYAQMKPDTISFWENLISEQLVERDPRRTAPLVKWILSLPLEFHGDSAFAMSKSLSIFNILVDCLDVRFLPLADQYINMFLDNANTGYAEIRSQIAQNIYAILSIQWRPTYPTVSEFIRSCSASRDVLRIREARYIDRISQIVSQLPAWREERLPPPRVSQSQYDKVGLTLLQWVWDFAHGPQAPLIFPYMVVLLPEIIRMSELNDSSELQTYSSAVLYVLSAVTPPPEYVEVIAENFINAIKSSASWRIRVNALPTLIVFFYRNLLSMSSTIVSRLMNILLDCLSDENIEVREMASKMLSGVVRCSQRQSIIPLKDRFVNTLRRTKLPKRGDPTYHDSLRVLHSAVLGLCALIESFPYSVEPWMPPLTEVLANHATDPLPISKTIRKCASEFKKTHQVCKALALPPSSADMSMYRTLGIKISLHSTRTSCKVCPQCSSVHHTLVIIAQTSSILP</sequence>
<dbReference type="GO" id="GO:0005829">
    <property type="term" value="C:cytosol"/>
    <property type="evidence" value="ECO:0007669"/>
    <property type="project" value="TreeGrafter"/>
</dbReference>
<evidence type="ECO:0000256" key="8">
    <source>
        <dbReference type="ARBA" id="ARBA00023242"/>
    </source>
</evidence>